<sequence length="68" mass="7660">MVILDHHLERHCTGRLLTAVAQLPTLNEAKPNEEGGPEAAFDSFNLARYTADAQDMYHICPGRRLKRV</sequence>
<reference evidence="1 2" key="1">
    <citation type="submission" date="2024-09" db="EMBL/GenBank/DDBJ databases">
        <authorList>
            <person name="Sun Q."/>
            <person name="Mori K."/>
        </authorList>
    </citation>
    <scope>NUCLEOTIDE SEQUENCE [LARGE SCALE GENOMIC DNA]</scope>
    <source>
        <strain evidence="1 2">JCM 13503</strain>
    </source>
</reference>
<gene>
    <name evidence="1" type="ORF">ACFFLM_22390</name>
</gene>
<dbReference type="RefSeq" id="WP_380015917.1">
    <property type="nucleotide sequence ID" value="NZ_JBHLYR010000063.1"/>
</dbReference>
<dbReference type="Proteomes" id="UP001589733">
    <property type="component" value="Unassembled WGS sequence"/>
</dbReference>
<comment type="caution">
    <text evidence="1">The sequence shown here is derived from an EMBL/GenBank/DDBJ whole genome shotgun (WGS) entry which is preliminary data.</text>
</comment>
<proteinExistence type="predicted"/>
<evidence type="ECO:0000313" key="2">
    <source>
        <dbReference type="Proteomes" id="UP001589733"/>
    </source>
</evidence>
<name>A0ABV6B4P2_9DEIO</name>
<dbReference type="EMBL" id="JBHLYR010000063">
    <property type="protein sequence ID" value="MFB9994712.1"/>
    <property type="molecule type" value="Genomic_DNA"/>
</dbReference>
<accession>A0ABV6B4P2</accession>
<keyword evidence="2" id="KW-1185">Reference proteome</keyword>
<protein>
    <submittedName>
        <fullName evidence="1">Uncharacterized protein</fullName>
    </submittedName>
</protein>
<evidence type="ECO:0000313" key="1">
    <source>
        <dbReference type="EMBL" id="MFB9994712.1"/>
    </source>
</evidence>
<organism evidence="1 2">
    <name type="scientific">Deinococcus oregonensis</name>
    <dbReference type="NCBI Taxonomy" id="1805970"/>
    <lineage>
        <taxon>Bacteria</taxon>
        <taxon>Thermotogati</taxon>
        <taxon>Deinococcota</taxon>
        <taxon>Deinococci</taxon>
        <taxon>Deinococcales</taxon>
        <taxon>Deinococcaceae</taxon>
        <taxon>Deinococcus</taxon>
    </lineage>
</organism>